<keyword evidence="1" id="KW-0812">Transmembrane</keyword>
<evidence type="ECO:0000313" key="3">
    <source>
        <dbReference type="Proteomes" id="UP000256345"/>
    </source>
</evidence>
<protein>
    <submittedName>
        <fullName evidence="2">Uncharacterized protein</fullName>
    </submittedName>
</protein>
<keyword evidence="1" id="KW-1133">Transmembrane helix</keyword>
<reference evidence="2 3" key="1">
    <citation type="submission" date="2018-08" db="EMBL/GenBank/DDBJ databases">
        <title>Genomic Encyclopedia of Archaeal and Bacterial Type Strains, Phase II (KMG-II): from individual species to whole genera.</title>
        <authorList>
            <person name="Goeker M."/>
        </authorList>
    </citation>
    <scope>NUCLEOTIDE SEQUENCE [LARGE SCALE GENOMIC DNA]</scope>
    <source>
        <strain evidence="2 3">DSM 2261</strain>
    </source>
</reference>
<evidence type="ECO:0000256" key="1">
    <source>
        <dbReference type="SAM" id="Phobius"/>
    </source>
</evidence>
<keyword evidence="3" id="KW-1185">Reference proteome</keyword>
<dbReference type="EMBL" id="QUMU01000013">
    <property type="protein sequence ID" value="REG25163.1"/>
    <property type="molecule type" value="Genomic_DNA"/>
</dbReference>
<proteinExistence type="predicted"/>
<evidence type="ECO:0000313" key="2">
    <source>
        <dbReference type="EMBL" id="REG25163.1"/>
    </source>
</evidence>
<feature type="transmembrane region" description="Helical" evidence="1">
    <location>
        <begin position="67"/>
        <end position="85"/>
    </location>
</feature>
<keyword evidence="1" id="KW-0472">Membrane</keyword>
<sequence length="98" mass="11332">MYGLARVTHWERKSRNLSGTECAELALPPRTARRKYAESVSPPPRIYVPLAIGEIIDRAATFWRKHFKTLFLLSLGFNLVSYIMTKARLRLHLQFMGV</sequence>
<dbReference type="Proteomes" id="UP000256345">
    <property type="component" value="Unassembled WGS sequence"/>
</dbReference>
<gene>
    <name evidence="2" type="ORF">ATI61_113227</name>
</gene>
<accession>A0ABX9JRN9</accession>
<name>A0ABX9JRN9_9BACT</name>
<comment type="caution">
    <text evidence="2">The sequence shown here is derived from an EMBL/GenBank/DDBJ whole genome shotgun (WGS) entry which is preliminary data.</text>
</comment>
<organism evidence="2 3">
    <name type="scientific">Archangium gephyra</name>
    <dbReference type="NCBI Taxonomy" id="48"/>
    <lineage>
        <taxon>Bacteria</taxon>
        <taxon>Pseudomonadati</taxon>
        <taxon>Myxococcota</taxon>
        <taxon>Myxococcia</taxon>
        <taxon>Myxococcales</taxon>
        <taxon>Cystobacterineae</taxon>
        <taxon>Archangiaceae</taxon>
        <taxon>Archangium</taxon>
    </lineage>
</organism>